<dbReference type="Gene3D" id="3.40.50.1240">
    <property type="entry name" value="Phosphoglycerate mutase-like"/>
    <property type="match status" value="1"/>
</dbReference>
<keyword evidence="1" id="KW-0324">Glycolysis</keyword>
<dbReference type="InterPro" id="IPR013078">
    <property type="entry name" value="His_Pase_superF_clade-1"/>
</dbReference>
<accession>A0A2H5EWN2</accession>
<sequence length="194" mass="21488">MPSRHADRPMYPDLYLMRHGQTVWNAEGRMQGRLDSPLTDLGIAQAEAQARLIAGVEAARFASPQGRALQTARIVFDGQPFVSDARLAEIDIGEFSGRRYPDLAAEHPALFELDGFGWYDHAPGGEGFAGLMTRARSFLDSLTGPSLIITHGITLRMLRLIAMGWDMSRFEELAQHQGAVQVVRAGCHEIWREG</sequence>
<keyword evidence="6" id="KW-1185">Reference proteome</keyword>
<dbReference type="OrthoDB" id="9781415at2"/>
<dbReference type="PROSITE" id="PS00175">
    <property type="entry name" value="PG_MUTASE"/>
    <property type="match status" value="1"/>
</dbReference>
<dbReference type="InterPro" id="IPR001345">
    <property type="entry name" value="PG/BPGM_mutase_AS"/>
</dbReference>
<feature type="binding site" evidence="4">
    <location>
        <begin position="18"/>
        <end position="25"/>
    </location>
    <ligand>
        <name>substrate</name>
    </ligand>
</feature>
<dbReference type="GO" id="GO:0005737">
    <property type="term" value="C:cytoplasm"/>
    <property type="evidence" value="ECO:0007669"/>
    <property type="project" value="TreeGrafter"/>
</dbReference>
<dbReference type="EMBL" id="CP025430">
    <property type="protein sequence ID" value="AUH63709.1"/>
    <property type="molecule type" value="Genomic_DNA"/>
</dbReference>
<evidence type="ECO:0000256" key="2">
    <source>
        <dbReference type="ARBA" id="ARBA00023235"/>
    </source>
</evidence>
<reference evidence="5 6" key="1">
    <citation type="journal article" date="2013" name="Antonie Van Leeuwenhoek">
        <title>Paracoccus zhejiangensis sp. nov., isolated from activated sludge in wastewater-treatment system.</title>
        <authorList>
            <person name="Wu Z.G."/>
            <person name="Zhang D.F."/>
            <person name="Liu Y.L."/>
            <person name="Wang F."/>
            <person name="Jiang X."/>
            <person name="Li C."/>
            <person name="Li S.P."/>
            <person name="Hong Q."/>
            <person name="Li W.J."/>
        </authorList>
    </citation>
    <scope>NUCLEOTIDE SEQUENCE [LARGE SCALE GENOMIC DNA]</scope>
    <source>
        <strain evidence="5 6">J6</strain>
    </source>
</reference>
<dbReference type="CDD" id="cd07067">
    <property type="entry name" value="HP_PGM_like"/>
    <property type="match status" value="1"/>
</dbReference>
<protein>
    <submittedName>
        <fullName evidence="5">Histidine phosphatase family protein</fullName>
    </submittedName>
</protein>
<proteinExistence type="predicted"/>
<evidence type="ECO:0000313" key="6">
    <source>
        <dbReference type="Proteomes" id="UP000234530"/>
    </source>
</evidence>
<evidence type="ECO:0000256" key="4">
    <source>
        <dbReference type="PIRSR" id="PIRSR613078-2"/>
    </source>
</evidence>
<dbReference type="Proteomes" id="UP000234530">
    <property type="component" value="Chromosome"/>
</dbReference>
<dbReference type="PANTHER" id="PTHR48100">
    <property type="entry name" value="BROAD-SPECIFICITY PHOSPHATASE YOR283W-RELATED"/>
    <property type="match status" value="1"/>
</dbReference>
<name>A0A2H5EWN2_9RHOB</name>
<evidence type="ECO:0000256" key="1">
    <source>
        <dbReference type="ARBA" id="ARBA00023152"/>
    </source>
</evidence>
<dbReference type="AlphaFoldDB" id="A0A2H5EWN2"/>
<feature type="binding site" evidence="4">
    <location>
        <position position="67"/>
    </location>
    <ligand>
        <name>substrate</name>
    </ligand>
</feature>
<evidence type="ECO:0000313" key="5">
    <source>
        <dbReference type="EMBL" id="AUH63709.1"/>
    </source>
</evidence>
<dbReference type="GO" id="GO:0016791">
    <property type="term" value="F:phosphatase activity"/>
    <property type="evidence" value="ECO:0007669"/>
    <property type="project" value="TreeGrafter"/>
</dbReference>
<dbReference type="Pfam" id="PF00300">
    <property type="entry name" value="His_Phos_1"/>
    <property type="match status" value="1"/>
</dbReference>
<organism evidence="5 6">
    <name type="scientific">Paracoccus zhejiangensis</name>
    <dbReference type="NCBI Taxonomy" id="1077935"/>
    <lineage>
        <taxon>Bacteria</taxon>
        <taxon>Pseudomonadati</taxon>
        <taxon>Pseudomonadota</taxon>
        <taxon>Alphaproteobacteria</taxon>
        <taxon>Rhodobacterales</taxon>
        <taxon>Paracoccaceae</taxon>
        <taxon>Paracoccus</taxon>
    </lineage>
</organism>
<dbReference type="SMART" id="SM00855">
    <property type="entry name" value="PGAM"/>
    <property type="match status" value="1"/>
</dbReference>
<dbReference type="InterPro" id="IPR029033">
    <property type="entry name" value="His_PPase_superfam"/>
</dbReference>
<feature type="active site" description="Tele-phosphohistidine intermediate" evidence="3">
    <location>
        <position position="19"/>
    </location>
</feature>
<evidence type="ECO:0000256" key="3">
    <source>
        <dbReference type="PIRSR" id="PIRSR613078-1"/>
    </source>
</evidence>
<dbReference type="PANTHER" id="PTHR48100:SF1">
    <property type="entry name" value="HISTIDINE PHOSPHATASE FAMILY PROTEIN-RELATED"/>
    <property type="match status" value="1"/>
</dbReference>
<dbReference type="SUPFAM" id="SSF53254">
    <property type="entry name" value="Phosphoglycerate mutase-like"/>
    <property type="match status" value="1"/>
</dbReference>
<dbReference type="InterPro" id="IPR050275">
    <property type="entry name" value="PGM_Phosphatase"/>
</dbReference>
<feature type="active site" description="Proton donor/acceptor" evidence="3">
    <location>
        <position position="89"/>
    </location>
</feature>
<dbReference type="KEGG" id="pzh:CX676_05655"/>
<gene>
    <name evidence="5" type="ORF">CX676_05655</name>
</gene>
<keyword evidence="2" id="KW-0413">Isomerase</keyword>